<evidence type="ECO:0000256" key="1">
    <source>
        <dbReference type="SAM" id="MobiDB-lite"/>
    </source>
</evidence>
<sequence length="342" mass="39869">MKYVSPEDCKIYYRRSGLDLDTMWPMHTACARSVTGGHCVWRSGAILVVKIDRRWRLLGFGIYGPGCQAPARFLDYSMYHDWVRRSVDLIGRPAVTKVAPNHLVLRRTTSNLQRFGECDREEMKYEIFTDNIDLQNNGKLVYNLTILSGFEYSCIIFKASSGDDPAGAVPIVKLRRWCTGSAGLCMGGFQYLEIDFFVEIKFFTSVDLRVGIYGKRTQTIDPIQAYIFLNEAAPYPEIEPYIVIRHKYLGMINDTRYSLYGKKKMIFRRKKYRGPVLNNTTTTTMTTATMTTMTTTTTTTTTTTRPDAIRRNRRPRRNRRRPRRNRRRPRRNRRRQILTTKM</sequence>
<feature type="compositionally biased region" description="Low complexity" evidence="1">
    <location>
        <begin position="294"/>
        <end position="304"/>
    </location>
</feature>
<evidence type="ECO:0008006" key="4">
    <source>
        <dbReference type="Google" id="ProtNLM"/>
    </source>
</evidence>
<dbReference type="InterPro" id="IPR009003">
    <property type="entry name" value="Peptidase_S1_PA"/>
</dbReference>
<dbReference type="Proteomes" id="UP000249218">
    <property type="component" value="Unassembled WGS sequence"/>
</dbReference>
<dbReference type="SUPFAM" id="SSF50494">
    <property type="entry name" value="Trypsin-like serine proteases"/>
    <property type="match status" value="1"/>
</dbReference>
<keyword evidence="3" id="KW-1185">Reference proteome</keyword>
<gene>
    <name evidence="2" type="primary">HaOG212231</name>
    <name evidence="2" type="ORF">B5X24_HaOG212231</name>
</gene>
<reference evidence="2 3" key="1">
    <citation type="journal article" date="2017" name="BMC Biol.">
        <title>Genomic innovations, transcriptional plasticity and gene loss underlying the evolution and divergence of two highly polyphagous and invasive Helicoverpa pest species.</title>
        <authorList>
            <person name="Pearce S.L."/>
            <person name="Clarke D.F."/>
            <person name="East P.D."/>
            <person name="Elfekih S."/>
            <person name="Gordon K.H."/>
            <person name="Jermiin L.S."/>
            <person name="McGaughran A."/>
            <person name="Oakeshott J.G."/>
            <person name="Papanikolaou A."/>
            <person name="Perera O.P."/>
            <person name="Rane R.V."/>
            <person name="Richards S."/>
            <person name="Tay W.T."/>
            <person name="Walsh T.K."/>
            <person name="Anderson A."/>
            <person name="Anderson C.J."/>
            <person name="Asgari S."/>
            <person name="Board P.G."/>
            <person name="Bretschneider A."/>
            <person name="Campbell P.M."/>
            <person name="Chertemps T."/>
            <person name="Christeller J.T."/>
            <person name="Coppin C.W."/>
            <person name="Downes S.J."/>
            <person name="Duan G."/>
            <person name="Farnsworth C.A."/>
            <person name="Good R.T."/>
            <person name="Han L.B."/>
            <person name="Han Y.C."/>
            <person name="Hatje K."/>
            <person name="Horne I."/>
            <person name="Huang Y.P."/>
            <person name="Hughes D.S."/>
            <person name="Jacquin-Joly E."/>
            <person name="James W."/>
            <person name="Jhangiani S."/>
            <person name="Kollmar M."/>
            <person name="Kuwar S.S."/>
            <person name="Li S."/>
            <person name="Liu N.Y."/>
            <person name="Maibeche M.T."/>
            <person name="Miller J.R."/>
            <person name="Montagne N."/>
            <person name="Perry T."/>
            <person name="Qu J."/>
            <person name="Song S.V."/>
            <person name="Sutton G.G."/>
            <person name="Vogel H."/>
            <person name="Walenz B.P."/>
            <person name="Xu W."/>
            <person name="Zhang H.J."/>
            <person name="Zou Z."/>
            <person name="Batterham P."/>
            <person name="Edwards O.R."/>
            <person name="Feyereisen R."/>
            <person name="Gibbs R.A."/>
            <person name="Heckel D.G."/>
            <person name="McGrath A."/>
            <person name="Robin C."/>
            <person name="Scherer S.E."/>
            <person name="Worley K.C."/>
            <person name="Wu Y.D."/>
        </authorList>
    </citation>
    <scope>NUCLEOTIDE SEQUENCE [LARGE SCALE GENOMIC DNA]</scope>
    <source>
        <strain evidence="2">Harm_GR_Male_#8</strain>
        <tissue evidence="2">Whole organism</tissue>
    </source>
</reference>
<protein>
    <recommendedName>
        <fullName evidence="4">Peptidase S1 domain-containing protein</fullName>
    </recommendedName>
</protein>
<dbReference type="Gene3D" id="2.40.10.10">
    <property type="entry name" value="Trypsin-like serine proteases"/>
    <property type="match status" value="1"/>
</dbReference>
<name>A0A2W1BBZ3_HELAM</name>
<dbReference type="InterPro" id="IPR043504">
    <property type="entry name" value="Peptidase_S1_PA_chymotrypsin"/>
</dbReference>
<accession>A0A2W1BBZ3</accession>
<proteinExistence type="predicted"/>
<feature type="compositionally biased region" description="Basic residues" evidence="1">
    <location>
        <begin position="311"/>
        <end position="336"/>
    </location>
</feature>
<dbReference type="AlphaFoldDB" id="A0A2W1BBZ3"/>
<organism evidence="2 3">
    <name type="scientific">Helicoverpa armigera</name>
    <name type="common">Cotton bollworm</name>
    <name type="synonym">Heliothis armigera</name>
    <dbReference type="NCBI Taxonomy" id="29058"/>
    <lineage>
        <taxon>Eukaryota</taxon>
        <taxon>Metazoa</taxon>
        <taxon>Ecdysozoa</taxon>
        <taxon>Arthropoda</taxon>
        <taxon>Hexapoda</taxon>
        <taxon>Insecta</taxon>
        <taxon>Pterygota</taxon>
        <taxon>Neoptera</taxon>
        <taxon>Endopterygota</taxon>
        <taxon>Lepidoptera</taxon>
        <taxon>Glossata</taxon>
        <taxon>Ditrysia</taxon>
        <taxon>Noctuoidea</taxon>
        <taxon>Noctuidae</taxon>
        <taxon>Heliothinae</taxon>
        <taxon>Helicoverpa</taxon>
    </lineage>
</organism>
<evidence type="ECO:0000313" key="3">
    <source>
        <dbReference type="Proteomes" id="UP000249218"/>
    </source>
</evidence>
<dbReference type="EMBL" id="KZ150238">
    <property type="protein sequence ID" value="PZC71951.1"/>
    <property type="molecule type" value="Genomic_DNA"/>
</dbReference>
<feature type="region of interest" description="Disordered" evidence="1">
    <location>
        <begin position="294"/>
        <end position="342"/>
    </location>
</feature>
<dbReference type="OrthoDB" id="7491732at2759"/>
<evidence type="ECO:0000313" key="2">
    <source>
        <dbReference type="EMBL" id="PZC71951.1"/>
    </source>
</evidence>